<protein>
    <submittedName>
        <fullName evidence="2">Uncharacterized protein</fullName>
    </submittedName>
</protein>
<feature type="region of interest" description="Disordered" evidence="1">
    <location>
        <begin position="53"/>
        <end position="141"/>
    </location>
</feature>
<dbReference type="AlphaFoldDB" id="A0A453G581"/>
<reference evidence="2" key="4">
    <citation type="submission" date="2019-03" db="UniProtKB">
        <authorList>
            <consortium name="EnsemblPlants"/>
        </authorList>
    </citation>
    <scope>IDENTIFICATION</scope>
</reference>
<evidence type="ECO:0000256" key="1">
    <source>
        <dbReference type="SAM" id="MobiDB-lite"/>
    </source>
</evidence>
<evidence type="ECO:0000313" key="3">
    <source>
        <dbReference type="Proteomes" id="UP000015105"/>
    </source>
</evidence>
<reference evidence="2" key="5">
    <citation type="journal article" date="2021" name="G3 (Bethesda)">
        <title>Aegilops tauschii genome assembly Aet v5.0 features greater sequence contiguity and improved annotation.</title>
        <authorList>
            <person name="Wang L."/>
            <person name="Zhu T."/>
            <person name="Rodriguez J.C."/>
            <person name="Deal K.R."/>
            <person name="Dubcovsky J."/>
            <person name="McGuire P.E."/>
            <person name="Lux T."/>
            <person name="Spannagl M."/>
            <person name="Mayer K.F.X."/>
            <person name="Baldrich P."/>
            <person name="Meyers B.C."/>
            <person name="Huo N."/>
            <person name="Gu Y.Q."/>
            <person name="Zhou H."/>
            <person name="Devos K.M."/>
            <person name="Bennetzen J.L."/>
            <person name="Unver T."/>
            <person name="Budak H."/>
            <person name="Gulick P.J."/>
            <person name="Galiba G."/>
            <person name="Kalapos B."/>
            <person name="Nelson D.R."/>
            <person name="Li P."/>
            <person name="You F.M."/>
            <person name="Luo M.C."/>
            <person name="Dvorak J."/>
        </authorList>
    </citation>
    <scope>NUCLEOTIDE SEQUENCE [LARGE SCALE GENOMIC DNA]</scope>
    <source>
        <strain evidence="2">cv. AL8/78</strain>
    </source>
</reference>
<name>A0A453G581_AEGTS</name>
<feature type="compositionally biased region" description="Low complexity" evidence="1">
    <location>
        <begin position="180"/>
        <end position="193"/>
    </location>
</feature>
<accession>A0A453G581</accession>
<reference evidence="2" key="3">
    <citation type="journal article" date="2017" name="Nature">
        <title>Genome sequence of the progenitor of the wheat D genome Aegilops tauschii.</title>
        <authorList>
            <person name="Luo M.C."/>
            <person name="Gu Y.Q."/>
            <person name="Puiu D."/>
            <person name="Wang H."/>
            <person name="Twardziok S.O."/>
            <person name="Deal K.R."/>
            <person name="Huo N."/>
            <person name="Zhu T."/>
            <person name="Wang L."/>
            <person name="Wang Y."/>
            <person name="McGuire P.E."/>
            <person name="Liu S."/>
            <person name="Long H."/>
            <person name="Ramasamy R.K."/>
            <person name="Rodriguez J.C."/>
            <person name="Van S.L."/>
            <person name="Yuan L."/>
            <person name="Wang Z."/>
            <person name="Xia Z."/>
            <person name="Xiao L."/>
            <person name="Anderson O.D."/>
            <person name="Ouyang S."/>
            <person name="Liang Y."/>
            <person name="Zimin A.V."/>
            <person name="Pertea G."/>
            <person name="Qi P."/>
            <person name="Bennetzen J.L."/>
            <person name="Dai X."/>
            <person name="Dawson M.W."/>
            <person name="Muller H.G."/>
            <person name="Kugler K."/>
            <person name="Rivarola-Duarte L."/>
            <person name="Spannagl M."/>
            <person name="Mayer K.F.X."/>
            <person name="Lu F.H."/>
            <person name="Bevan M.W."/>
            <person name="Leroy P."/>
            <person name="Li P."/>
            <person name="You F.M."/>
            <person name="Sun Q."/>
            <person name="Liu Z."/>
            <person name="Lyons E."/>
            <person name="Wicker T."/>
            <person name="Salzberg S.L."/>
            <person name="Devos K.M."/>
            <person name="Dvorak J."/>
        </authorList>
    </citation>
    <scope>NUCLEOTIDE SEQUENCE [LARGE SCALE GENOMIC DNA]</scope>
    <source>
        <strain evidence="2">cv. AL8/78</strain>
    </source>
</reference>
<dbReference type="EnsemblPlants" id="AET3Gv20884100.1">
    <property type="protein sequence ID" value="AET3Gv20884100.1"/>
    <property type="gene ID" value="AET3Gv20884100"/>
</dbReference>
<reference evidence="3" key="1">
    <citation type="journal article" date="2014" name="Science">
        <title>Ancient hybridizations among the ancestral genomes of bread wheat.</title>
        <authorList>
            <consortium name="International Wheat Genome Sequencing Consortium,"/>
            <person name="Marcussen T."/>
            <person name="Sandve S.R."/>
            <person name="Heier L."/>
            <person name="Spannagl M."/>
            <person name="Pfeifer M."/>
            <person name="Jakobsen K.S."/>
            <person name="Wulff B.B."/>
            <person name="Steuernagel B."/>
            <person name="Mayer K.F."/>
            <person name="Olsen O.A."/>
        </authorList>
    </citation>
    <scope>NUCLEOTIDE SEQUENCE [LARGE SCALE GENOMIC DNA]</scope>
    <source>
        <strain evidence="3">cv. AL8/78</strain>
    </source>
</reference>
<keyword evidence="3" id="KW-1185">Reference proteome</keyword>
<dbReference type="STRING" id="200361.A0A453G581"/>
<dbReference type="Proteomes" id="UP000015105">
    <property type="component" value="Chromosome 3D"/>
</dbReference>
<feature type="compositionally biased region" description="Pro residues" evidence="1">
    <location>
        <begin position="126"/>
        <end position="138"/>
    </location>
</feature>
<proteinExistence type="predicted"/>
<feature type="region of interest" description="Disordered" evidence="1">
    <location>
        <begin position="176"/>
        <end position="196"/>
    </location>
</feature>
<sequence length="232" mass="24528">SRSVSVVSPRSAPAMGATVFPHSLASRGPAAALPRACASSTIRINPACVANPAATAAKKPKRPGSFDSGYPPAKRVPGVSGEVEPDARTKKSPRPCPVGDEDPRSSLPRGVQASRVAKNQSSASPTRPPEITAPPKPPACSMRELLQKARLAKNPGSASPPKPAACSVGELLEKTRPAKARPAAAADAEAQPEAIHRREIERRRAEARRELERVVRTVEFNDPFIDPQDVLK</sequence>
<reference evidence="3" key="2">
    <citation type="journal article" date="2017" name="Nat. Plants">
        <title>The Aegilops tauschii genome reveals multiple impacts of transposons.</title>
        <authorList>
            <person name="Zhao G."/>
            <person name="Zou C."/>
            <person name="Li K."/>
            <person name="Wang K."/>
            <person name="Li T."/>
            <person name="Gao L."/>
            <person name="Zhang X."/>
            <person name="Wang H."/>
            <person name="Yang Z."/>
            <person name="Liu X."/>
            <person name="Jiang W."/>
            <person name="Mao L."/>
            <person name="Kong X."/>
            <person name="Jiao Y."/>
            <person name="Jia J."/>
        </authorList>
    </citation>
    <scope>NUCLEOTIDE SEQUENCE [LARGE SCALE GENOMIC DNA]</scope>
    <source>
        <strain evidence="3">cv. AL8/78</strain>
    </source>
</reference>
<organism evidence="2 3">
    <name type="scientific">Aegilops tauschii subsp. strangulata</name>
    <name type="common">Goatgrass</name>
    <dbReference type="NCBI Taxonomy" id="200361"/>
    <lineage>
        <taxon>Eukaryota</taxon>
        <taxon>Viridiplantae</taxon>
        <taxon>Streptophyta</taxon>
        <taxon>Embryophyta</taxon>
        <taxon>Tracheophyta</taxon>
        <taxon>Spermatophyta</taxon>
        <taxon>Magnoliopsida</taxon>
        <taxon>Liliopsida</taxon>
        <taxon>Poales</taxon>
        <taxon>Poaceae</taxon>
        <taxon>BOP clade</taxon>
        <taxon>Pooideae</taxon>
        <taxon>Triticodae</taxon>
        <taxon>Triticeae</taxon>
        <taxon>Triticinae</taxon>
        <taxon>Aegilops</taxon>
    </lineage>
</organism>
<evidence type="ECO:0000313" key="2">
    <source>
        <dbReference type="EnsemblPlants" id="AET3Gv20884100.1"/>
    </source>
</evidence>
<dbReference type="Gramene" id="AET3Gv20884100.1">
    <property type="protein sequence ID" value="AET3Gv20884100.1"/>
    <property type="gene ID" value="AET3Gv20884100"/>
</dbReference>